<dbReference type="EMBL" id="CAJOBC010065055">
    <property type="protein sequence ID" value="CAF4223334.1"/>
    <property type="molecule type" value="Genomic_DNA"/>
</dbReference>
<evidence type="ECO:0008006" key="5">
    <source>
        <dbReference type="Google" id="ProtNLM"/>
    </source>
</evidence>
<feature type="compositionally biased region" description="Acidic residues" evidence="1">
    <location>
        <begin position="354"/>
        <end position="373"/>
    </location>
</feature>
<feature type="region of interest" description="Disordered" evidence="1">
    <location>
        <begin position="351"/>
        <end position="389"/>
    </location>
</feature>
<feature type="region of interest" description="Disordered" evidence="1">
    <location>
        <begin position="1"/>
        <end position="69"/>
    </location>
</feature>
<evidence type="ECO:0000256" key="1">
    <source>
        <dbReference type="SAM" id="MobiDB-lite"/>
    </source>
</evidence>
<protein>
    <recommendedName>
        <fullName evidence="5">Transposase</fullName>
    </recommendedName>
</protein>
<sequence>MAKRFRHSTPILARRSSSRISSRTVSSPGRASSTRGGEVSKTRISHGGGNSTATRTTQSTTKKKGTNVELHINTDDEMDAATDGIQNSSPQQQDKYEQKILFNSMPKNLVVKDYEEYKSDTYSDSNPRSHLDFQHGMHQYLLPSQLKQRERHQRKPTIITHQVKQEFDAAAIQCIVDDGLAFGIFQRSGMQGFLATLVPGYRGPSRQTVPLTTDLWVNSRRTHFLAITAHYYNEHFQYSSVIISFRRFRGRHLVERLGSFIIKEIDKLNIQMEIVSVTVDSGSDIKTAVSVFQCGTRYSCDGHNINLTISTGLDLWKISKSKSTKKPAAPTTATTSVNDFNEELDEIRIADNDQVSDECIEDSSDGSEADEDVPATQEQSTADEDESDTLSIISSSTDEEESLTPSQQERQVQEKKIYCLLKRTRTLISTIHKSSILTSFVRDEIQRKQIDLDTAADSSNDEKVKVNELVRDFHIINDITYTPQPRTGLTAKQIKKLKSLANNHLDWELLQSLATVLAPFYLATRCLSGRQYPTLALSYWVTQNLHLFLSTETPDAPLENAFLHLLLNKFRFYFESKVTFKQKHGKLIYSKARGTDTNKSYRHLSSTVLDDREG</sequence>
<reference evidence="2" key="1">
    <citation type="submission" date="2021-02" db="EMBL/GenBank/DDBJ databases">
        <authorList>
            <person name="Nowell W R."/>
        </authorList>
    </citation>
    <scope>NUCLEOTIDE SEQUENCE</scope>
</reference>
<evidence type="ECO:0000313" key="3">
    <source>
        <dbReference type="EMBL" id="CAF4223334.1"/>
    </source>
</evidence>
<gene>
    <name evidence="2" type="ORF">GPM918_LOCUS30969</name>
    <name evidence="3" type="ORF">SRO942_LOCUS31605</name>
</gene>
<name>A0A815HGZ1_9BILA</name>
<dbReference type="SUPFAM" id="SSF53098">
    <property type="entry name" value="Ribonuclease H-like"/>
    <property type="match status" value="1"/>
</dbReference>
<organism evidence="2 4">
    <name type="scientific">Didymodactylos carnosus</name>
    <dbReference type="NCBI Taxonomy" id="1234261"/>
    <lineage>
        <taxon>Eukaryota</taxon>
        <taxon>Metazoa</taxon>
        <taxon>Spiralia</taxon>
        <taxon>Gnathifera</taxon>
        <taxon>Rotifera</taxon>
        <taxon>Eurotatoria</taxon>
        <taxon>Bdelloidea</taxon>
        <taxon>Philodinida</taxon>
        <taxon>Philodinidae</taxon>
        <taxon>Didymodactylos</taxon>
    </lineage>
</organism>
<keyword evidence="4" id="KW-1185">Reference proteome</keyword>
<dbReference type="Proteomes" id="UP000681722">
    <property type="component" value="Unassembled WGS sequence"/>
</dbReference>
<accession>A0A815HGZ1</accession>
<dbReference type="OrthoDB" id="6615779at2759"/>
<comment type="caution">
    <text evidence="2">The sequence shown here is derived from an EMBL/GenBank/DDBJ whole genome shotgun (WGS) entry which is preliminary data.</text>
</comment>
<dbReference type="PANTHER" id="PTHR46169:SF29">
    <property type="entry name" value="DNA REPLICATION-RELATED ELEMENT FACTOR, ISOFORM A"/>
    <property type="match status" value="1"/>
</dbReference>
<dbReference type="PANTHER" id="PTHR46169">
    <property type="entry name" value="DNA REPLICATION-RELATED ELEMENT FACTOR, ISOFORM A"/>
    <property type="match status" value="1"/>
</dbReference>
<evidence type="ECO:0000313" key="4">
    <source>
        <dbReference type="Proteomes" id="UP000663829"/>
    </source>
</evidence>
<dbReference type="Proteomes" id="UP000663829">
    <property type="component" value="Unassembled WGS sequence"/>
</dbReference>
<dbReference type="EMBL" id="CAJNOQ010014961">
    <property type="protein sequence ID" value="CAF1352219.1"/>
    <property type="molecule type" value="Genomic_DNA"/>
</dbReference>
<dbReference type="GO" id="GO:0005634">
    <property type="term" value="C:nucleus"/>
    <property type="evidence" value="ECO:0007669"/>
    <property type="project" value="TreeGrafter"/>
</dbReference>
<dbReference type="InterPro" id="IPR052717">
    <property type="entry name" value="Vacuolar_transposase_reg"/>
</dbReference>
<proteinExistence type="predicted"/>
<dbReference type="InterPro" id="IPR012337">
    <property type="entry name" value="RNaseH-like_sf"/>
</dbReference>
<feature type="compositionally biased region" description="Low complexity" evidence="1">
    <location>
        <begin position="14"/>
        <end position="27"/>
    </location>
</feature>
<dbReference type="AlphaFoldDB" id="A0A815HGZ1"/>
<dbReference type="GO" id="GO:0006357">
    <property type="term" value="P:regulation of transcription by RNA polymerase II"/>
    <property type="evidence" value="ECO:0007669"/>
    <property type="project" value="TreeGrafter"/>
</dbReference>
<evidence type="ECO:0000313" key="2">
    <source>
        <dbReference type="EMBL" id="CAF1352219.1"/>
    </source>
</evidence>